<evidence type="ECO:0008006" key="3">
    <source>
        <dbReference type="Google" id="ProtNLM"/>
    </source>
</evidence>
<evidence type="ECO:0000313" key="2">
    <source>
        <dbReference type="Proteomes" id="UP000494252"/>
    </source>
</evidence>
<evidence type="ECO:0000313" key="1">
    <source>
        <dbReference type="EMBL" id="CAB3780292.1"/>
    </source>
</evidence>
<dbReference type="EMBL" id="CADIKI010000002">
    <property type="protein sequence ID" value="CAB3780292.1"/>
    <property type="molecule type" value="Genomic_DNA"/>
</dbReference>
<reference evidence="1 2" key="1">
    <citation type="submission" date="2020-04" db="EMBL/GenBank/DDBJ databases">
        <authorList>
            <person name="De Canck E."/>
        </authorList>
    </citation>
    <scope>NUCLEOTIDE SEQUENCE [LARGE SCALE GENOMIC DNA]</scope>
    <source>
        <strain evidence="1 2">LMG 27177</strain>
    </source>
</reference>
<accession>A0A6J5FKK0</accession>
<protein>
    <recommendedName>
        <fullName evidence="3">Restriction endonuclease type IV Mrr domain-containing protein</fullName>
    </recommendedName>
</protein>
<keyword evidence="2" id="KW-1185">Reference proteome</keyword>
<dbReference type="Proteomes" id="UP000494252">
    <property type="component" value="Unassembled WGS sequence"/>
</dbReference>
<proteinExistence type="predicted"/>
<dbReference type="RefSeq" id="WP_175158267.1">
    <property type="nucleotide sequence ID" value="NZ_CADIKI010000002.1"/>
</dbReference>
<name>A0A6J5FKK0_9BURK</name>
<sequence>MSIDSSWVANELTAIDALGHVPQEKGKRLETLVTTIFSLVSGLQYEGTNLLNFYRTEEIDLLYWNDRERDGVHFLDCPLIIECKSSKTPLSGRDLRYFATTLRDKGRSSGVLVALAGVAGDEEAVTAGFYHMTVALIEGVTVLVVTRDDLLALKSGADLVTLLKRRLLSVVKSQVLQAAAASS</sequence>
<dbReference type="AlphaFoldDB" id="A0A6J5FKK0"/>
<organism evidence="1 2">
    <name type="scientific">Paraburkholderia fynbosensis</name>
    <dbReference type="NCBI Taxonomy" id="1200993"/>
    <lineage>
        <taxon>Bacteria</taxon>
        <taxon>Pseudomonadati</taxon>
        <taxon>Pseudomonadota</taxon>
        <taxon>Betaproteobacteria</taxon>
        <taxon>Burkholderiales</taxon>
        <taxon>Burkholderiaceae</taxon>
        <taxon>Paraburkholderia</taxon>
    </lineage>
</organism>
<gene>
    <name evidence="1" type="ORF">LMG27177_00889</name>
</gene>